<proteinExistence type="predicted"/>
<name>A0A7W1WPV3_9BACL</name>
<dbReference type="EMBL" id="JACEIQ010000003">
    <property type="protein sequence ID" value="MBA4493723.1"/>
    <property type="molecule type" value="Genomic_DNA"/>
</dbReference>
<evidence type="ECO:0000313" key="2">
    <source>
        <dbReference type="Proteomes" id="UP000535491"/>
    </source>
</evidence>
<reference evidence="1 2" key="1">
    <citation type="submission" date="2020-07" db="EMBL/GenBank/DDBJ databases">
        <authorList>
            <person name="Feng H."/>
        </authorList>
    </citation>
    <scope>NUCLEOTIDE SEQUENCE [LARGE SCALE GENOMIC DNA]</scope>
    <source>
        <strain evidence="2">s-10</strain>
    </source>
</reference>
<sequence>MAFKVNRLVWINNQIDSLDPIFANMKLWLGLGSRRRPGSRHADTTGPGLLPLLTERSLVRIFHHPAGLKYPPVVTFTNLMIRGVLCDRTADLILYSFSNRTNVAS</sequence>
<evidence type="ECO:0000313" key="1">
    <source>
        <dbReference type="EMBL" id="MBA4493723.1"/>
    </source>
</evidence>
<gene>
    <name evidence="1" type="ORF">H1191_05330</name>
</gene>
<dbReference type="Proteomes" id="UP000535491">
    <property type="component" value="Unassembled WGS sequence"/>
</dbReference>
<comment type="caution">
    <text evidence="1">The sequence shown here is derived from an EMBL/GenBank/DDBJ whole genome shotgun (WGS) entry which is preliminary data.</text>
</comment>
<organism evidence="1 2">
    <name type="scientific">Paenactinomyces guangxiensis</name>
    <dbReference type="NCBI Taxonomy" id="1490290"/>
    <lineage>
        <taxon>Bacteria</taxon>
        <taxon>Bacillati</taxon>
        <taxon>Bacillota</taxon>
        <taxon>Bacilli</taxon>
        <taxon>Bacillales</taxon>
        <taxon>Thermoactinomycetaceae</taxon>
        <taxon>Paenactinomyces</taxon>
    </lineage>
</organism>
<keyword evidence="2" id="KW-1185">Reference proteome</keyword>
<protein>
    <submittedName>
        <fullName evidence="1">Uncharacterized protein</fullName>
    </submittedName>
</protein>
<dbReference type="RefSeq" id="WP_181750959.1">
    <property type="nucleotide sequence ID" value="NZ_JACEIQ010000003.1"/>
</dbReference>
<accession>A0A7W1WPV3</accession>
<dbReference type="AlphaFoldDB" id="A0A7W1WPV3"/>